<dbReference type="PROSITE" id="PS51063">
    <property type="entry name" value="HTH_CRP_2"/>
    <property type="match status" value="1"/>
</dbReference>
<dbReference type="InterPro" id="IPR012318">
    <property type="entry name" value="HTH_CRP"/>
</dbReference>
<dbReference type="InterPro" id="IPR000595">
    <property type="entry name" value="cNMP-bd_dom"/>
</dbReference>
<dbReference type="PANTHER" id="PTHR24567">
    <property type="entry name" value="CRP FAMILY TRANSCRIPTIONAL REGULATORY PROTEIN"/>
    <property type="match status" value="1"/>
</dbReference>
<evidence type="ECO:0000259" key="5">
    <source>
        <dbReference type="PROSITE" id="PS51063"/>
    </source>
</evidence>
<feature type="domain" description="HTH crp-type" evidence="5">
    <location>
        <begin position="147"/>
        <end position="220"/>
    </location>
</feature>
<dbReference type="FunFam" id="1.10.10.10:FF:000019">
    <property type="entry name" value="Crp/Fnr family transcriptional regulator"/>
    <property type="match status" value="1"/>
</dbReference>
<protein>
    <submittedName>
        <fullName evidence="6">Global nitrogen regulator</fullName>
    </submittedName>
</protein>
<dbReference type="Gene3D" id="1.10.10.10">
    <property type="entry name" value="Winged helix-like DNA-binding domain superfamily/Winged helix DNA-binding domain"/>
    <property type="match status" value="1"/>
</dbReference>
<dbReference type="CDD" id="cd00038">
    <property type="entry name" value="CAP_ED"/>
    <property type="match status" value="1"/>
</dbReference>
<dbReference type="InterPro" id="IPR036388">
    <property type="entry name" value="WH-like_DNA-bd_sf"/>
</dbReference>
<sequence length="239" mass="27373">MQRTIWHLQHCDIFSELSIESLERIEPRCRARKFAARTPIYLPSEVADSVLLLTSGMAKICNLTNEGKQSILAFVEPGELFGELAVFERETREEYVETIEASTLVMIPITAMQELVEKNHRVALSLTKMIGLRRHRIERRLKNLLFLSNHDRLVHLLLDLAEQFGIHCSDGIRLRIKLAHQELANLMGSTRETVTILLGHLKDEGLIEVGRKRIVLLDATRMASQVHRKSTWDHLDGPN</sequence>
<dbReference type="SMART" id="SM00100">
    <property type="entry name" value="cNMP"/>
    <property type="match status" value="1"/>
</dbReference>
<evidence type="ECO:0000313" key="6">
    <source>
        <dbReference type="EMBL" id="TWU06145.1"/>
    </source>
</evidence>
<dbReference type="SMART" id="SM00419">
    <property type="entry name" value="HTH_CRP"/>
    <property type="match status" value="1"/>
</dbReference>
<organism evidence="6 7">
    <name type="scientific">Stieleria varia</name>
    <dbReference type="NCBI Taxonomy" id="2528005"/>
    <lineage>
        <taxon>Bacteria</taxon>
        <taxon>Pseudomonadati</taxon>
        <taxon>Planctomycetota</taxon>
        <taxon>Planctomycetia</taxon>
        <taxon>Pirellulales</taxon>
        <taxon>Pirellulaceae</taxon>
        <taxon>Stieleria</taxon>
    </lineage>
</organism>
<dbReference type="Pfam" id="PF13545">
    <property type="entry name" value="HTH_Crp_2"/>
    <property type="match status" value="1"/>
</dbReference>
<keyword evidence="7" id="KW-1185">Reference proteome</keyword>
<dbReference type="InterPro" id="IPR014710">
    <property type="entry name" value="RmlC-like_jellyroll"/>
</dbReference>
<evidence type="ECO:0000256" key="2">
    <source>
        <dbReference type="ARBA" id="ARBA00023125"/>
    </source>
</evidence>
<dbReference type="Proteomes" id="UP000320176">
    <property type="component" value="Unassembled WGS sequence"/>
</dbReference>
<dbReference type="AlphaFoldDB" id="A0A5C6B1F3"/>
<dbReference type="PANTHER" id="PTHR24567:SF74">
    <property type="entry name" value="HTH-TYPE TRANSCRIPTIONAL REGULATOR ARCR"/>
    <property type="match status" value="1"/>
</dbReference>
<dbReference type="InterPro" id="IPR036390">
    <property type="entry name" value="WH_DNA-bd_sf"/>
</dbReference>
<dbReference type="OrthoDB" id="9812325at2"/>
<gene>
    <name evidence="6" type="primary">ntcA</name>
    <name evidence="6" type="ORF">Pla52n_18650</name>
</gene>
<accession>A0A5C6B1F3</accession>
<dbReference type="Gene3D" id="2.60.120.10">
    <property type="entry name" value="Jelly Rolls"/>
    <property type="match status" value="1"/>
</dbReference>
<dbReference type="GO" id="GO:0003677">
    <property type="term" value="F:DNA binding"/>
    <property type="evidence" value="ECO:0007669"/>
    <property type="project" value="UniProtKB-KW"/>
</dbReference>
<name>A0A5C6B1F3_9BACT</name>
<evidence type="ECO:0000256" key="3">
    <source>
        <dbReference type="ARBA" id="ARBA00023163"/>
    </source>
</evidence>
<feature type="domain" description="Cyclic nucleotide-binding" evidence="4">
    <location>
        <begin position="13"/>
        <end position="116"/>
    </location>
</feature>
<dbReference type="PROSITE" id="PS50042">
    <property type="entry name" value="CNMP_BINDING_3"/>
    <property type="match status" value="1"/>
</dbReference>
<dbReference type="Pfam" id="PF00027">
    <property type="entry name" value="cNMP_binding"/>
    <property type="match status" value="1"/>
</dbReference>
<dbReference type="SUPFAM" id="SSF46785">
    <property type="entry name" value="Winged helix' DNA-binding domain"/>
    <property type="match status" value="1"/>
</dbReference>
<evidence type="ECO:0000256" key="1">
    <source>
        <dbReference type="ARBA" id="ARBA00023015"/>
    </source>
</evidence>
<dbReference type="SUPFAM" id="SSF51206">
    <property type="entry name" value="cAMP-binding domain-like"/>
    <property type="match status" value="1"/>
</dbReference>
<dbReference type="PRINTS" id="PR00034">
    <property type="entry name" value="HTHCRP"/>
</dbReference>
<dbReference type="GO" id="GO:0005829">
    <property type="term" value="C:cytosol"/>
    <property type="evidence" value="ECO:0007669"/>
    <property type="project" value="TreeGrafter"/>
</dbReference>
<dbReference type="InterPro" id="IPR018490">
    <property type="entry name" value="cNMP-bd_dom_sf"/>
</dbReference>
<evidence type="ECO:0000313" key="7">
    <source>
        <dbReference type="Proteomes" id="UP000320176"/>
    </source>
</evidence>
<dbReference type="EMBL" id="SJPN01000002">
    <property type="protein sequence ID" value="TWU06145.1"/>
    <property type="molecule type" value="Genomic_DNA"/>
</dbReference>
<reference evidence="6 7" key="1">
    <citation type="submission" date="2019-02" db="EMBL/GenBank/DDBJ databases">
        <title>Deep-cultivation of Planctomycetes and their phenomic and genomic characterization uncovers novel biology.</title>
        <authorList>
            <person name="Wiegand S."/>
            <person name="Jogler M."/>
            <person name="Boedeker C."/>
            <person name="Pinto D."/>
            <person name="Vollmers J."/>
            <person name="Rivas-Marin E."/>
            <person name="Kohn T."/>
            <person name="Peeters S.H."/>
            <person name="Heuer A."/>
            <person name="Rast P."/>
            <person name="Oberbeckmann S."/>
            <person name="Bunk B."/>
            <person name="Jeske O."/>
            <person name="Meyerdierks A."/>
            <person name="Storesund J.E."/>
            <person name="Kallscheuer N."/>
            <person name="Luecker S."/>
            <person name="Lage O.M."/>
            <person name="Pohl T."/>
            <person name="Merkel B.J."/>
            <person name="Hornburger P."/>
            <person name="Mueller R.-W."/>
            <person name="Bruemmer F."/>
            <person name="Labrenz M."/>
            <person name="Spormann A.M."/>
            <person name="Op Den Camp H."/>
            <person name="Overmann J."/>
            <person name="Amann R."/>
            <person name="Jetten M.S.M."/>
            <person name="Mascher T."/>
            <person name="Medema M.H."/>
            <person name="Devos D.P."/>
            <person name="Kaster A.-K."/>
            <person name="Ovreas L."/>
            <person name="Rohde M."/>
            <person name="Galperin M.Y."/>
            <person name="Jogler C."/>
        </authorList>
    </citation>
    <scope>NUCLEOTIDE SEQUENCE [LARGE SCALE GENOMIC DNA]</scope>
    <source>
        <strain evidence="6 7">Pla52n</strain>
    </source>
</reference>
<proteinExistence type="predicted"/>
<comment type="caution">
    <text evidence="6">The sequence shown here is derived from an EMBL/GenBank/DDBJ whole genome shotgun (WGS) entry which is preliminary data.</text>
</comment>
<dbReference type="RefSeq" id="WP_146519270.1">
    <property type="nucleotide sequence ID" value="NZ_CP151726.1"/>
</dbReference>
<keyword evidence="2" id="KW-0238">DNA-binding</keyword>
<evidence type="ECO:0000259" key="4">
    <source>
        <dbReference type="PROSITE" id="PS50042"/>
    </source>
</evidence>
<dbReference type="InterPro" id="IPR050397">
    <property type="entry name" value="Env_Response_Regulators"/>
</dbReference>
<keyword evidence="1" id="KW-0805">Transcription regulation</keyword>
<dbReference type="CDD" id="cd00092">
    <property type="entry name" value="HTH_CRP"/>
    <property type="match status" value="1"/>
</dbReference>
<keyword evidence="3" id="KW-0804">Transcription</keyword>
<dbReference type="GO" id="GO:0003700">
    <property type="term" value="F:DNA-binding transcription factor activity"/>
    <property type="evidence" value="ECO:0007669"/>
    <property type="project" value="TreeGrafter"/>
</dbReference>